<dbReference type="InterPro" id="IPR017871">
    <property type="entry name" value="ABC_transporter-like_CS"/>
</dbReference>
<dbReference type="PROSITE" id="PS00211">
    <property type="entry name" value="ABC_TRANSPORTER_1"/>
    <property type="match status" value="1"/>
</dbReference>
<dbReference type="PANTHER" id="PTHR42711:SF5">
    <property type="entry name" value="ABC TRANSPORTER ATP-BINDING PROTEIN NATA"/>
    <property type="match status" value="1"/>
</dbReference>
<evidence type="ECO:0000256" key="1">
    <source>
        <dbReference type="ARBA" id="ARBA00005417"/>
    </source>
</evidence>
<organism evidence="6 7">
    <name type="scientific">Enterococcus gallinarum</name>
    <dbReference type="NCBI Taxonomy" id="1353"/>
    <lineage>
        <taxon>Bacteria</taxon>
        <taxon>Bacillati</taxon>
        <taxon>Bacillota</taxon>
        <taxon>Bacilli</taxon>
        <taxon>Lactobacillales</taxon>
        <taxon>Enterococcaceae</taxon>
        <taxon>Enterococcus</taxon>
    </lineage>
</organism>
<dbReference type="SMART" id="SM00382">
    <property type="entry name" value="AAA"/>
    <property type="match status" value="1"/>
</dbReference>
<dbReference type="Gene3D" id="3.40.50.300">
    <property type="entry name" value="P-loop containing nucleotide triphosphate hydrolases"/>
    <property type="match status" value="1"/>
</dbReference>
<gene>
    <name evidence="6" type="primary">drrA_3</name>
    <name evidence="6" type="ORF">NCTC12360_03265</name>
</gene>
<evidence type="ECO:0000256" key="4">
    <source>
        <dbReference type="ARBA" id="ARBA00022840"/>
    </source>
</evidence>
<accession>A0A376H8J7</accession>
<sequence>MSKQAAIQVHGLSKTFGEKRVIDDLSFTVEKGTIFGLLGHNGAGKSTTIDCILGTQKCDSARISLLGRDPKAERKRLFQYVGVQFQESAFQNQLKVREICEITHSLYENPLNWMQALHEFGLASKLNSFLGTLSGGEKQKLCILLAIMGNPQIIFLDELTTGLDPQARREVWRYLFALKDKGVTIFLTSHYMDEVETLCDRILVLNKGKEVASGTVADILAKVNKRNLEEAFLTLVGEEV</sequence>
<protein>
    <submittedName>
        <fullName evidence="6">ABC transporter ATP-binding protein</fullName>
        <ecNumber evidence="6">3.6.3.-</ecNumber>
    </submittedName>
</protein>
<keyword evidence="4 6" id="KW-0067">ATP-binding</keyword>
<dbReference type="RefSeq" id="WP_060813869.1">
    <property type="nucleotide sequence ID" value="NZ_JBHULA010000035.1"/>
</dbReference>
<dbReference type="GO" id="GO:0016887">
    <property type="term" value="F:ATP hydrolysis activity"/>
    <property type="evidence" value="ECO:0007669"/>
    <property type="project" value="InterPro"/>
</dbReference>
<dbReference type="AlphaFoldDB" id="A0A376H8J7"/>
<evidence type="ECO:0000259" key="5">
    <source>
        <dbReference type="PROSITE" id="PS50893"/>
    </source>
</evidence>
<dbReference type="OrthoDB" id="9804819at2"/>
<dbReference type="InterPro" id="IPR003593">
    <property type="entry name" value="AAA+_ATPase"/>
</dbReference>
<dbReference type="PROSITE" id="PS50893">
    <property type="entry name" value="ABC_TRANSPORTER_2"/>
    <property type="match status" value="1"/>
</dbReference>
<name>A0A376H8J7_ENTGA</name>
<dbReference type="InterPro" id="IPR027417">
    <property type="entry name" value="P-loop_NTPase"/>
</dbReference>
<comment type="similarity">
    <text evidence="1">Belongs to the ABC transporter superfamily.</text>
</comment>
<dbReference type="InterPro" id="IPR050763">
    <property type="entry name" value="ABC_transporter_ATP-binding"/>
</dbReference>
<dbReference type="EC" id="3.6.3.-" evidence="6"/>
<proteinExistence type="inferred from homology"/>
<dbReference type="Proteomes" id="UP000254807">
    <property type="component" value="Unassembled WGS sequence"/>
</dbReference>
<dbReference type="CDD" id="cd03230">
    <property type="entry name" value="ABC_DR_subfamily_A"/>
    <property type="match status" value="1"/>
</dbReference>
<dbReference type="PANTHER" id="PTHR42711">
    <property type="entry name" value="ABC TRANSPORTER ATP-BINDING PROTEIN"/>
    <property type="match status" value="1"/>
</dbReference>
<keyword evidence="7" id="KW-1185">Reference proteome</keyword>
<evidence type="ECO:0000256" key="2">
    <source>
        <dbReference type="ARBA" id="ARBA00022448"/>
    </source>
</evidence>
<dbReference type="EMBL" id="UFYW01000001">
    <property type="protein sequence ID" value="STD84718.1"/>
    <property type="molecule type" value="Genomic_DNA"/>
</dbReference>
<keyword evidence="2" id="KW-0813">Transport</keyword>
<evidence type="ECO:0000256" key="3">
    <source>
        <dbReference type="ARBA" id="ARBA00022741"/>
    </source>
</evidence>
<dbReference type="SUPFAM" id="SSF52540">
    <property type="entry name" value="P-loop containing nucleoside triphosphate hydrolases"/>
    <property type="match status" value="1"/>
</dbReference>
<reference evidence="6 7" key="1">
    <citation type="submission" date="2018-06" db="EMBL/GenBank/DDBJ databases">
        <authorList>
            <consortium name="Pathogen Informatics"/>
            <person name="Doyle S."/>
        </authorList>
    </citation>
    <scope>NUCLEOTIDE SEQUENCE [LARGE SCALE GENOMIC DNA]</scope>
    <source>
        <strain evidence="6 7">NCTC12360</strain>
    </source>
</reference>
<dbReference type="GO" id="GO:0005524">
    <property type="term" value="F:ATP binding"/>
    <property type="evidence" value="ECO:0007669"/>
    <property type="project" value="UniProtKB-KW"/>
</dbReference>
<evidence type="ECO:0000313" key="7">
    <source>
        <dbReference type="Proteomes" id="UP000254807"/>
    </source>
</evidence>
<keyword evidence="3" id="KW-0547">Nucleotide-binding</keyword>
<feature type="domain" description="ABC transporter" evidence="5">
    <location>
        <begin position="7"/>
        <end position="232"/>
    </location>
</feature>
<dbReference type="Pfam" id="PF00005">
    <property type="entry name" value="ABC_tran"/>
    <property type="match status" value="1"/>
</dbReference>
<keyword evidence="6" id="KW-0378">Hydrolase</keyword>
<evidence type="ECO:0000313" key="6">
    <source>
        <dbReference type="EMBL" id="STD84718.1"/>
    </source>
</evidence>
<dbReference type="InterPro" id="IPR003439">
    <property type="entry name" value="ABC_transporter-like_ATP-bd"/>
</dbReference>